<dbReference type="Pfam" id="PF08282">
    <property type="entry name" value="Hydrolase_3"/>
    <property type="match status" value="1"/>
</dbReference>
<evidence type="ECO:0000256" key="8">
    <source>
        <dbReference type="ARBA" id="ARBA00022723"/>
    </source>
</evidence>
<comment type="pathway">
    <text evidence="3">Amino-sugar metabolism; N-acetylneuraminate metabolism.</text>
</comment>
<reference evidence="12" key="1">
    <citation type="submission" date="2024-04" db="EMBL/GenBank/DDBJ databases">
        <authorList>
            <person name="Roder T."/>
            <person name="Oberhansli S."/>
            <person name="Kreuzer M."/>
        </authorList>
    </citation>
    <scope>NUCLEOTIDE SEQUENCE</scope>
    <source>
        <strain evidence="12">LWS13-1.2</strain>
    </source>
</reference>
<evidence type="ECO:0000256" key="7">
    <source>
        <dbReference type="ARBA" id="ARBA00012491"/>
    </source>
</evidence>
<keyword evidence="9" id="KW-0378">Hydrolase</keyword>
<sequence>MSETVAIIPARGGSKGIPRKNLQRVGGVPLVARAVEAARTCPAIDRVVVTTDDADIAAVAAEWGAEIVERPVDLSGDEARSETAVLHALDTLEERKVDVGVVAFLQATSPFIDVEALTAAVQLVRSRRRDSVFSAVETYGFLWEKGIGDAAEPVNHEIDVRPRRQDREPHYLETGGFYVVRAAGFRVAQHRFFGSVGIAEVGPRTAIEIDTVHELELARRLAAVVDRNARGDRAISVDAVVTDFDGVHTDDTVRVDQNGLESVTVSRSDGMGVSLLRAAGIPVLILSTEANPVVAARARKLGVEVRQAAADKAAVLREWADDQRIALSRIAYLGNDVNDLACLELVGWPVAVPDAHPLVLSAARAVLDRRGGDGAVRDLAERVLAGASSTAGAALRAAAGPAGRGEASDHPTAPLEAS</sequence>
<dbReference type="SUPFAM" id="SSF53448">
    <property type="entry name" value="Nucleotide-diphospho-sugar transferases"/>
    <property type="match status" value="1"/>
</dbReference>
<keyword evidence="8" id="KW-0479">Metal-binding</keyword>
<dbReference type="SFLD" id="SFLDG01138">
    <property type="entry name" value="C1.6.2:_Deoxy-d-mannose-octulo"/>
    <property type="match status" value="1"/>
</dbReference>
<dbReference type="EMBL" id="CP151632">
    <property type="protein sequence ID" value="WZO33135.1"/>
    <property type="molecule type" value="Genomic_DNA"/>
</dbReference>
<evidence type="ECO:0000256" key="3">
    <source>
        <dbReference type="ARBA" id="ARBA00005141"/>
    </source>
</evidence>
<dbReference type="InterPro" id="IPR023214">
    <property type="entry name" value="HAD_sf"/>
</dbReference>
<keyword evidence="12" id="KW-0808">Transferase</keyword>
<dbReference type="SUPFAM" id="SSF56784">
    <property type="entry name" value="HAD-like"/>
    <property type="match status" value="1"/>
</dbReference>
<evidence type="ECO:0000256" key="1">
    <source>
        <dbReference type="ARBA" id="ARBA00001862"/>
    </source>
</evidence>
<evidence type="ECO:0000256" key="4">
    <source>
        <dbReference type="ARBA" id="ARBA00005893"/>
    </source>
</evidence>
<evidence type="ECO:0000256" key="2">
    <source>
        <dbReference type="ARBA" id="ARBA00001946"/>
    </source>
</evidence>
<evidence type="ECO:0000256" key="11">
    <source>
        <dbReference type="SAM" id="MobiDB-lite"/>
    </source>
</evidence>
<dbReference type="GO" id="GO:0046872">
    <property type="term" value="F:metal ion binding"/>
    <property type="evidence" value="ECO:0007669"/>
    <property type="project" value="UniProtKB-KW"/>
</dbReference>
<dbReference type="Pfam" id="PF02348">
    <property type="entry name" value="CTP_transf_3"/>
    <property type="match status" value="1"/>
</dbReference>
<dbReference type="AlphaFoldDB" id="A0AAU6S8D6"/>
<comment type="cofactor">
    <cofactor evidence="2">
        <name>Mg(2+)</name>
        <dbReference type="ChEBI" id="CHEBI:18420"/>
    </cofactor>
</comment>
<dbReference type="InterPro" id="IPR029044">
    <property type="entry name" value="Nucleotide-diphossugar_trans"/>
</dbReference>
<keyword evidence="12" id="KW-0548">Nucleotidyltransferase</keyword>
<evidence type="ECO:0000256" key="9">
    <source>
        <dbReference type="ARBA" id="ARBA00022801"/>
    </source>
</evidence>
<organism evidence="12">
    <name type="scientific">Microbacterium sp. LWS13-1.2</name>
    <dbReference type="NCBI Taxonomy" id="3135264"/>
    <lineage>
        <taxon>Bacteria</taxon>
        <taxon>Bacillati</taxon>
        <taxon>Actinomycetota</taxon>
        <taxon>Actinomycetes</taxon>
        <taxon>Micrococcales</taxon>
        <taxon>Microbacteriaceae</taxon>
        <taxon>Microbacterium</taxon>
    </lineage>
</organism>
<evidence type="ECO:0000256" key="5">
    <source>
        <dbReference type="ARBA" id="ARBA00010726"/>
    </source>
</evidence>
<dbReference type="CDD" id="cd02513">
    <property type="entry name" value="CMP-NeuAc_Synthase"/>
    <property type="match status" value="1"/>
</dbReference>
<proteinExistence type="inferred from homology"/>
<comment type="subunit">
    <text evidence="6">Homotetramer.</text>
</comment>
<comment type="similarity">
    <text evidence="4">Belongs to the KdsC family.</text>
</comment>
<comment type="catalytic activity">
    <reaction evidence="1">
        <text>an N-acylneuraminate + CTP = a CMP-N-acyl-beta-neuraminate + diphosphate</text>
        <dbReference type="Rhea" id="RHEA:11344"/>
        <dbReference type="ChEBI" id="CHEBI:33019"/>
        <dbReference type="ChEBI" id="CHEBI:37563"/>
        <dbReference type="ChEBI" id="CHEBI:60073"/>
        <dbReference type="ChEBI" id="CHEBI:68671"/>
        <dbReference type="EC" id="2.7.7.43"/>
    </reaction>
</comment>
<evidence type="ECO:0000256" key="10">
    <source>
        <dbReference type="ARBA" id="ARBA00022842"/>
    </source>
</evidence>
<dbReference type="GO" id="GO:0008781">
    <property type="term" value="F:N-acylneuraminate cytidylyltransferase activity"/>
    <property type="evidence" value="ECO:0007669"/>
    <property type="project" value="UniProtKB-EC"/>
</dbReference>
<dbReference type="EC" id="2.7.7.43" evidence="7"/>
<dbReference type="PANTHER" id="PTHR21485">
    <property type="entry name" value="HAD SUPERFAMILY MEMBERS CMAS AND KDSC"/>
    <property type="match status" value="1"/>
</dbReference>
<dbReference type="Gene3D" id="3.40.50.1000">
    <property type="entry name" value="HAD superfamily/HAD-like"/>
    <property type="match status" value="1"/>
</dbReference>
<accession>A0AAU6S8D6</accession>
<dbReference type="InterPro" id="IPR050793">
    <property type="entry name" value="CMP-NeuNAc_synthase"/>
</dbReference>
<evidence type="ECO:0000313" key="12">
    <source>
        <dbReference type="EMBL" id="WZO33135.1"/>
    </source>
</evidence>
<dbReference type="Gene3D" id="3.90.550.10">
    <property type="entry name" value="Spore Coat Polysaccharide Biosynthesis Protein SpsA, Chain A"/>
    <property type="match status" value="1"/>
</dbReference>
<dbReference type="InterPro" id="IPR010023">
    <property type="entry name" value="KdsC_fam"/>
</dbReference>
<dbReference type="RefSeq" id="WP_349427710.1">
    <property type="nucleotide sequence ID" value="NZ_CP151632.1"/>
</dbReference>
<dbReference type="InterPro" id="IPR036412">
    <property type="entry name" value="HAD-like_sf"/>
</dbReference>
<evidence type="ECO:0000256" key="6">
    <source>
        <dbReference type="ARBA" id="ARBA00011881"/>
    </source>
</evidence>
<gene>
    <name evidence="12" type="ORF">MRBLWS13_000751</name>
</gene>
<feature type="compositionally biased region" description="Low complexity" evidence="11">
    <location>
        <begin position="395"/>
        <end position="405"/>
    </location>
</feature>
<dbReference type="InterPro" id="IPR003329">
    <property type="entry name" value="Cytidylyl_trans"/>
</dbReference>
<dbReference type="PANTHER" id="PTHR21485:SF3">
    <property type="entry name" value="N-ACYLNEURAMINATE CYTIDYLYLTRANSFERASE"/>
    <property type="match status" value="1"/>
</dbReference>
<dbReference type="SFLD" id="SFLDS00003">
    <property type="entry name" value="Haloacid_Dehalogenase"/>
    <property type="match status" value="1"/>
</dbReference>
<comment type="similarity">
    <text evidence="5">Belongs to the CMP-NeuNAc synthase family.</text>
</comment>
<protein>
    <recommendedName>
        <fullName evidence="7">N-acylneuraminate cytidylyltransferase</fullName>
        <ecNumber evidence="7">2.7.7.43</ecNumber>
    </recommendedName>
</protein>
<keyword evidence="10" id="KW-0460">Magnesium</keyword>
<dbReference type="GO" id="GO:0016788">
    <property type="term" value="F:hydrolase activity, acting on ester bonds"/>
    <property type="evidence" value="ECO:0007669"/>
    <property type="project" value="InterPro"/>
</dbReference>
<name>A0AAU6S8D6_9MICO</name>
<feature type="region of interest" description="Disordered" evidence="11">
    <location>
        <begin position="395"/>
        <end position="418"/>
    </location>
</feature>
<dbReference type="SFLD" id="SFLDG01136">
    <property type="entry name" value="C1.6:_Phosphoserine_Phosphatas"/>
    <property type="match status" value="1"/>
</dbReference>